<dbReference type="RefSeq" id="WP_265046123.1">
    <property type="nucleotide sequence ID" value="NZ_CP100390.1"/>
</dbReference>
<sequence length="178" mass="19789">MNTTVKNSTLILSLSMFIMGCSESSDEYTPEDTLDAIEESKLIDEASTMDPSDVIDTDSDETPLITSCFQSTNGGSWGVSNMCTESVYYNIIPDKDERRLACEIQGEMENHTMTYSESRCPTEGEIDRCLRNVYEDSALQSSYAIVMYPPVDEHYLKAGEGLCTSKGPEFVYSKPSSK</sequence>
<accession>A0ABY6MXU9</accession>
<evidence type="ECO:0000313" key="1">
    <source>
        <dbReference type="EMBL" id="UZE94630.1"/>
    </source>
</evidence>
<gene>
    <name evidence="1" type="ORF">NKI27_11085</name>
</gene>
<dbReference type="PROSITE" id="PS51257">
    <property type="entry name" value="PROKAR_LIPOPROTEIN"/>
    <property type="match status" value="1"/>
</dbReference>
<reference evidence="1" key="1">
    <citation type="submission" date="2022-06" db="EMBL/GenBank/DDBJ databases">
        <title>Alkalimarinus sp. nov., isolated from gut of a Alitta virens.</title>
        <authorList>
            <person name="Yang A.I."/>
            <person name="Shin N.-R."/>
        </authorList>
    </citation>
    <scope>NUCLEOTIDE SEQUENCE</scope>
    <source>
        <strain evidence="1">A2M4</strain>
    </source>
</reference>
<evidence type="ECO:0000313" key="2">
    <source>
        <dbReference type="Proteomes" id="UP001163739"/>
    </source>
</evidence>
<name>A0ABY6MXU9_9ALTE</name>
<proteinExistence type="predicted"/>
<dbReference type="EMBL" id="CP100390">
    <property type="protein sequence ID" value="UZE94630.1"/>
    <property type="molecule type" value="Genomic_DNA"/>
</dbReference>
<keyword evidence="2" id="KW-1185">Reference proteome</keyword>
<organism evidence="1 2">
    <name type="scientific">Alkalimarinus alittae</name>
    <dbReference type="NCBI Taxonomy" id="2961619"/>
    <lineage>
        <taxon>Bacteria</taxon>
        <taxon>Pseudomonadati</taxon>
        <taxon>Pseudomonadota</taxon>
        <taxon>Gammaproteobacteria</taxon>
        <taxon>Alteromonadales</taxon>
        <taxon>Alteromonadaceae</taxon>
        <taxon>Alkalimarinus</taxon>
    </lineage>
</organism>
<protein>
    <submittedName>
        <fullName evidence="1">Uncharacterized protein</fullName>
    </submittedName>
</protein>
<dbReference type="Proteomes" id="UP001163739">
    <property type="component" value="Chromosome"/>
</dbReference>